<feature type="region of interest" description="Disordered" evidence="1">
    <location>
        <begin position="50"/>
        <end position="99"/>
    </location>
</feature>
<comment type="caution">
    <text evidence="2">The sequence shown here is derived from an EMBL/GenBank/DDBJ whole genome shotgun (WGS) entry which is preliminary data.</text>
</comment>
<name>A0A8H5C5X8_9AGAR</name>
<feature type="compositionally biased region" description="Low complexity" evidence="1">
    <location>
        <begin position="64"/>
        <end position="86"/>
    </location>
</feature>
<evidence type="ECO:0008006" key="4">
    <source>
        <dbReference type="Google" id="ProtNLM"/>
    </source>
</evidence>
<dbReference type="Proteomes" id="UP000559256">
    <property type="component" value="Unassembled WGS sequence"/>
</dbReference>
<accession>A0A8H5C5X8</accession>
<dbReference type="EMBL" id="JAACJM010000252">
    <property type="protein sequence ID" value="KAF5334733.1"/>
    <property type="molecule type" value="Genomic_DNA"/>
</dbReference>
<feature type="region of interest" description="Disordered" evidence="1">
    <location>
        <begin position="512"/>
        <end position="532"/>
    </location>
</feature>
<evidence type="ECO:0000313" key="3">
    <source>
        <dbReference type="Proteomes" id="UP000559256"/>
    </source>
</evidence>
<protein>
    <recommendedName>
        <fullName evidence="4">DUF4219 domain-containing protein</fullName>
    </recommendedName>
</protein>
<feature type="region of interest" description="Disordered" evidence="1">
    <location>
        <begin position="616"/>
        <end position="681"/>
    </location>
</feature>
<feature type="compositionally biased region" description="Basic residues" evidence="1">
    <location>
        <begin position="293"/>
        <end position="306"/>
    </location>
</feature>
<sequence length="681" mass="74859">MSSGSSFMSTIPELTGPNYTLWASKSKSWLQSQGIAYVLNTLKPGEIQIVGSTSPVPAPPAAPRTPAAPAGTTGGTTAAAAAAAAATDDESDAGSPSPHFIAAASGSVADWEKDNDKAMGVIKLCVTQAIGAKIENITTARVMWDTLKDLYGTPGAAEVFQNFKRAMNIEIPRNAHPGAAIDLIKMYLTHITNAGTNTKIPMYLQYMIVINKLPPDIYAYIIARITQDDIDDFENETLDSLRTHVVNTWEARGGKKAQSANATKITAIKRKGKPPVFEEQQQRHKSGSSAWRGKGRGHGNWRGRGKHAGEQTRQKQQAQSMGPVKLGHSHVIHAAKFFKETPTITVTEPSTKDVRKPFFSETVKHFDGFFSSVQNAFKTARDNGIKPTGELLKNLELAHMSHSTASTSLPRPSIISDGRSFMEQYYWQNLVAPHPEGSTFSHTESNPEHDDNHWFAIHNNKPVSDGWGAANWGTPQQQEAWNNFGWKHDKCVGTDDDAEMAEEMDRLSDSLISNTGSMDSEEFEKEKEESTKRLRMWEAGLVDMGDSDKENVNPNPRTLEEHMQVITDEMTQRWYSGEFDREYNDGLEDLDKDLDQMSASNSSGWSQARSVTPLFEEISTSHSASNSDVSGDADSMPDLEPLSDSPDMDVISLGSDSEEEIISEGWNDGGYYSADDEPSRM</sequence>
<feature type="region of interest" description="Disordered" evidence="1">
    <location>
        <begin position="271"/>
        <end position="321"/>
    </location>
</feature>
<proteinExistence type="predicted"/>
<keyword evidence="3" id="KW-1185">Reference proteome</keyword>
<gene>
    <name evidence="2" type="ORF">D9758_016902</name>
</gene>
<organism evidence="2 3">
    <name type="scientific">Tetrapyrgos nigripes</name>
    <dbReference type="NCBI Taxonomy" id="182062"/>
    <lineage>
        <taxon>Eukaryota</taxon>
        <taxon>Fungi</taxon>
        <taxon>Dikarya</taxon>
        <taxon>Basidiomycota</taxon>
        <taxon>Agaricomycotina</taxon>
        <taxon>Agaricomycetes</taxon>
        <taxon>Agaricomycetidae</taxon>
        <taxon>Agaricales</taxon>
        <taxon>Marasmiineae</taxon>
        <taxon>Marasmiaceae</taxon>
        <taxon>Tetrapyrgos</taxon>
    </lineage>
</organism>
<feature type="compositionally biased region" description="Polar residues" evidence="1">
    <location>
        <begin position="618"/>
        <end position="629"/>
    </location>
</feature>
<evidence type="ECO:0000313" key="2">
    <source>
        <dbReference type="EMBL" id="KAF5334733.1"/>
    </source>
</evidence>
<evidence type="ECO:0000256" key="1">
    <source>
        <dbReference type="SAM" id="MobiDB-lite"/>
    </source>
</evidence>
<dbReference type="Pfam" id="PF14223">
    <property type="entry name" value="Retrotran_gag_2"/>
    <property type="match status" value="1"/>
</dbReference>
<reference evidence="2 3" key="1">
    <citation type="journal article" date="2020" name="ISME J.">
        <title>Uncovering the hidden diversity of litter-decomposition mechanisms in mushroom-forming fungi.</title>
        <authorList>
            <person name="Floudas D."/>
            <person name="Bentzer J."/>
            <person name="Ahren D."/>
            <person name="Johansson T."/>
            <person name="Persson P."/>
            <person name="Tunlid A."/>
        </authorList>
    </citation>
    <scope>NUCLEOTIDE SEQUENCE [LARGE SCALE GENOMIC DNA]</scope>
    <source>
        <strain evidence="2 3">CBS 291.85</strain>
    </source>
</reference>
<dbReference type="AlphaFoldDB" id="A0A8H5C5X8"/>